<dbReference type="GO" id="GO:0005886">
    <property type="term" value="C:plasma membrane"/>
    <property type="evidence" value="ECO:0007669"/>
    <property type="project" value="TreeGrafter"/>
</dbReference>
<reference evidence="2 3" key="1">
    <citation type="journal article" date="2014" name="BMC Genomics">
        <title>Comparison of environmental and isolate Sulfobacillus genomes reveals diverse carbon, sulfur, nitrogen, and hydrogen metabolisms.</title>
        <authorList>
            <person name="Justice N.B."/>
            <person name="Norman A."/>
            <person name="Brown C.T."/>
            <person name="Singh A."/>
            <person name="Thomas B.C."/>
            <person name="Banfield J.F."/>
        </authorList>
    </citation>
    <scope>NUCLEOTIDE SEQUENCE [LARGE SCALE GENOMIC DNA]</scope>
    <source>
        <strain evidence="2">AMDSBA1</strain>
    </source>
</reference>
<keyword evidence="1" id="KW-1133">Transmembrane helix</keyword>
<proteinExistence type="predicted"/>
<protein>
    <submittedName>
        <fullName evidence="2">Permease</fullName>
    </submittedName>
</protein>
<name>A0A2T2X5E2_9FIRM</name>
<organism evidence="2 3">
    <name type="scientific">Sulfobacillus benefaciens</name>
    <dbReference type="NCBI Taxonomy" id="453960"/>
    <lineage>
        <taxon>Bacteria</taxon>
        <taxon>Bacillati</taxon>
        <taxon>Bacillota</taxon>
        <taxon>Clostridia</taxon>
        <taxon>Eubacteriales</taxon>
        <taxon>Clostridiales Family XVII. Incertae Sedis</taxon>
        <taxon>Sulfobacillus</taxon>
    </lineage>
</organism>
<gene>
    <name evidence="2" type="ORF">C7B43_07710</name>
</gene>
<sequence length="355" mass="38542">MRFEPPDPLKQSTIRQKWALAWFLILTVALLYYAKWGPYGHQISLVSHSHTLGPSIITGYSNHAPRVSWLAAWGYARIYFQDIWAALVAGLVIGAGVESLLPPGWLAQKLGKVGWKSRLWAGVAALPSMMCTCCSSPVVVNLKRSNLSTGAIFSYWIANPILNPATIAFMGFVLGWNWALLRIILGVILVGAAGVLGDRWLPQGVEPMAMTRVSWHRSQEPTVLRPFLRSLARLLVRLLPEYGLLVMLLGAARAWLLPAMNPGLAHAWWFLPVVALAGTLLVVPTAGEIPIVLVLMHYGLGRGAAATLLMTLPAISLPSAAMVSQAIPLRVLLRLGLVIALFGIFAGFTGHLVMG</sequence>
<evidence type="ECO:0000256" key="1">
    <source>
        <dbReference type="SAM" id="Phobius"/>
    </source>
</evidence>
<feature type="transmembrane region" description="Helical" evidence="1">
    <location>
        <begin position="268"/>
        <end position="295"/>
    </location>
</feature>
<comment type="caution">
    <text evidence="2">The sequence shown here is derived from an EMBL/GenBank/DDBJ whole genome shotgun (WGS) entry which is preliminary data.</text>
</comment>
<accession>A0A2T2X5E2</accession>
<feature type="transmembrane region" description="Helical" evidence="1">
    <location>
        <begin position="119"/>
        <end position="140"/>
    </location>
</feature>
<feature type="transmembrane region" description="Helical" evidence="1">
    <location>
        <begin position="83"/>
        <end position="107"/>
    </location>
</feature>
<feature type="transmembrane region" description="Helical" evidence="1">
    <location>
        <begin position="18"/>
        <end position="34"/>
    </location>
</feature>
<evidence type="ECO:0000313" key="2">
    <source>
        <dbReference type="EMBL" id="PSR29668.1"/>
    </source>
</evidence>
<dbReference type="PANTHER" id="PTHR43299">
    <property type="entry name" value="UPF0718 PROTEIN YRAQ"/>
    <property type="match status" value="1"/>
</dbReference>
<feature type="transmembrane region" description="Helical" evidence="1">
    <location>
        <begin position="333"/>
        <end position="354"/>
    </location>
</feature>
<feature type="transmembrane region" description="Helical" evidence="1">
    <location>
        <begin position="307"/>
        <end position="327"/>
    </location>
</feature>
<feature type="transmembrane region" description="Helical" evidence="1">
    <location>
        <begin position="152"/>
        <end position="174"/>
    </location>
</feature>
<feature type="transmembrane region" description="Helical" evidence="1">
    <location>
        <begin position="180"/>
        <end position="201"/>
    </location>
</feature>
<dbReference type="EMBL" id="PXYT01000014">
    <property type="protein sequence ID" value="PSR29668.1"/>
    <property type="molecule type" value="Genomic_DNA"/>
</dbReference>
<evidence type="ECO:0000313" key="3">
    <source>
        <dbReference type="Proteomes" id="UP000242699"/>
    </source>
</evidence>
<keyword evidence="1" id="KW-0812">Transmembrane</keyword>
<keyword evidence="1" id="KW-0472">Membrane</keyword>
<dbReference type="PANTHER" id="PTHR43299:SF1">
    <property type="entry name" value="UPF0718 PROTEIN YRAQ"/>
    <property type="match status" value="1"/>
</dbReference>
<dbReference type="Proteomes" id="UP000242699">
    <property type="component" value="Unassembled WGS sequence"/>
</dbReference>
<dbReference type="AlphaFoldDB" id="A0A2T2X5E2"/>
<feature type="transmembrane region" description="Helical" evidence="1">
    <location>
        <begin position="234"/>
        <end position="256"/>
    </location>
</feature>